<dbReference type="STRING" id="369401.SAMN05428642_104240"/>
<dbReference type="Gene3D" id="2.40.170.20">
    <property type="entry name" value="TonB-dependent receptor, beta-barrel domain"/>
    <property type="match status" value="1"/>
</dbReference>
<evidence type="ECO:0000256" key="7">
    <source>
        <dbReference type="ARBA" id="ARBA00023136"/>
    </source>
</evidence>
<dbReference type="AlphaFoldDB" id="A0A1K2IQQ9"/>
<dbReference type="InterPro" id="IPR008969">
    <property type="entry name" value="CarboxyPept-like_regulatory"/>
</dbReference>
<evidence type="ECO:0000256" key="4">
    <source>
        <dbReference type="ARBA" id="ARBA00022692"/>
    </source>
</evidence>
<keyword evidence="8 15" id="KW-0675">Receptor</keyword>
<dbReference type="InterPro" id="IPR037066">
    <property type="entry name" value="Plug_dom_sf"/>
</dbReference>
<reference evidence="15 16" key="1">
    <citation type="submission" date="2016-10" db="EMBL/GenBank/DDBJ databases">
        <authorList>
            <person name="de Groot N.N."/>
        </authorList>
    </citation>
    <scope>NUCLEOTIDE SEQUENCE [LARGE SCALE GENOMIC DNA]</scope>
    <source>
        <strain evidence="15 16">DSM 18180</strain>
    </source>
</reference>
<keyword evidence="7 10" id="KW-0472">Membrane</keyword>
<dbReference type="PROSITE" id="PS52016">
    <property type="entry name" value="TONB_DEPENDENT_REC_3"/>
    <property type="match status" value="1"/>
</dbReference>
<dbReference type="RefSeq" id="WP_072403414.1">
    <property type="nucleotide sequence ID" value="NZ_FPKV01000004.1"/>
</dbReference>
<comment type="subcellular location">
    <subcellularLocation>
        <location evidence="1 10">Cell outer membrane</location>
        <topology evidence="1 10">Multi-pass membrane protein</topology>
    </subcellularLocation>
</comment>
<evidence type="ECO:0000256" key="5">
    <source>
        <dbReference type="ARBA" id="ARBA00022729"/>
    </source>
</evidence>
<dbReference type="PANTHER" id="PTHR30069">
    <property type="entry name" value="TONB-DEPENDENT OUTER MEMBRANE RECEPTOR"/>
    <property type="match status" value="1"/>
</dbReference>
<dbReference type="Pfam" id="PF13715">
    <property type="entry name" value="CarbopepD_reg_2"/>
    <property type="match status" value="1"/>
</dbReference>
<feature type="domain" description="TonB-dependent receptor plug" evidence="14">
    <location>
        <begin position="127"/>
        <end position="224"/>
    </location>
</feature>
<proteinExistence type="inferred from homology"/>
<dbReference type="Pfam" id="PF00593">
    <property type="entry name" value="TonB_dep_Rec_b-barrel"/>
    <property type="match status" value="1"/>
</dbReference>
<feature type="signal peptide" evidence="12">
    <location>
        <begin position="1"/>
        <end position="23"/>
    </location>
</feature>
<evidence type="ECO:0000256" key="1">
    <source>
        <dbReference type="ARBA" id="ARBA00004571"/>
    </source>
</evidence>
<dbReference type="GO" id="GO:0015344">
    <property type="term" value="F:siderophore uptake transmembrane transporter activity"/>
    <property type="evidence" value="ECO:0007669"/>
    <property type="project" value="TreeGrafter"/>
</dbReference>
<evidence type="ECO:0000256" key="12">
    <source>
        <dbReference type="SAM" id="SignalP"/>
    </source>
</evidence>
<evidence type="ECO:0000256" key="10">
    <source>
        <dbReference type="PROSITE-ProRule" id="PRU01360"/>
    </source>
</evidence>
<evidence type="ECO:0000259" key="14">
    <source>
        <dbReference type="Pfam" id="PF07715"/>
    </source>
</evidence>
<dbReference type="SUPFAM" id="SSF56935">
    <property type="entry name" value="Porins"/>
    <property type="match status" value="1"/>
</dbReference>
<feature type="domain" description="TonB-dependent receptor-like beta-barrel" evidence="13">
    <location>
        <begin position="295"/>
        <end position="754"/>
    </location>
</feature>
<dbReference type="EMBL" id="FPKV01000004">
    <property type="protein sequence ID" value="SFZ94544.1"/>
    <property type="molecule type" value="Genomic_DNA"/>
</dbReference>
<dbReference type="Pfam" id="PF07715">
    <property type="entry name" value="Plug"/>
    <property type="match status" value="1"/>
</dbReference>
<evidence type="ECO:0000256" key="6">
    <source>
        <dbReference type="ARBA" id="ARBA00023077"/>
    </source>
</evidence>
<dbReference type="GO" id="GO:0009279">
    <property type="term" value="C:cell outer membrane"/>
    <property type="evidence" value="ECO:0007669"/>
    <property type="project" value="UniProtKB-SubCell"/>
</dbReference>
<dbReference type="InterPro" id="IPR012910">
    <property type="entry name" value="Plug_dom"/>
</dbReference>
<keyword evidence="9 10" id="KW-0998">Cell outer membrane</keyword>
<evidence type="ECO:0000313" key="16">
    <source>
        <dbReference type="Proteomes" id="UP000182544"/>
    </source>
</evidence>
<sequence length="794" mass="88890">MNKQKRKKIVLLFTLLASLILSAQENFTVSGTVKDASNGETVFGASVFLKGTNIGAISNEYGFYSITAKKGTYTLIVSYLGFSNTSQEIVLDKDQKLVFEITESSTELEEVVINAEESERVNIQTPQMSVSKIKVETIKKMPVVLGEVDIIKSIQMLPGVTNNGEASSGFNVRGGASDQNLVLLDEAIIYNTSHLLGFFSVFNADAIKDVKLYKGGIPARFGGRVSSVLDVRQKDGNSKEFNLTGGIGVISSRLAAEGPVFKDKGSFLVAGRSSYAHLLLKAAGEDNSASFYDLNLKTNYKLNENNKLYLSGYFGRDSFDFGNSFESSYGNLSGNLRWNHIFNDRLFSNVSLIYSKYDYKLALKFFEFDWVSSINNYNLKYDLKYYFNDAFKLDFGVNGIYYDFDPGEINPTSETSAINPLKLDQKRAFEGGLYINAEHKLSDKLTAQYGLRYSTFTRLGGQPLTDYENDLPVVYNNDLGIYEAGTEIGETNYKKNETIKNFGNLEPRLALSYQLNESSAVKAGYSRVSQYIHLLSNTNSVTPLDVWTPSGKFIKPQLSDQYALGYFKDFTNKIYSLEAEVYYKTVDNRIDYIDGSDLIGQNTIETEILNGESRAYGLELLFRKSKGDFTGWLAYTISKAEQRTLGGNAGGPGINNGNWYKSSHDRTHDVSLTGAYKFNDKWTFGANAVYQTGRPVTYPTGQYQYEDLSITSFSERNANRLPSYHRLDISATYVPNRKPENRWKGEWVFGIYNVYNRKNAASISFGQNRETGANEATRTAIFGIVPSVSYNFKF</sequence>
<evidence type="ECO:0000256" key="11">
    <source>
        <dbReference type="RuleBase" id="RU003357"/>
    </source>
</evidence>
<keyword evidence="16" id="KW-1185">Reference proteome</keyword>
<accession>A0A1K2IQQ9</accession>
<dbReference type="Gene3D" id="2.170.130.10">
    <property type="entry name" value="TonB-dependent receptor, plug domain"/>
    <property type="match status" value="1"/>
</dbReference>
<dbReference type="Proteomes" id="UP000182544">
    <property type="component" value="Unassembled WGS sequence"/>
</dbReference>
<organism evidence="15 16">
    <name type="scientific">Flaviramulus basaltis</name>
    <dbReference type="NCBI Taxonomy" id="369401"/>
    <lineage>
        <taxon>Bacteria</taxon>
        <taxon>Pseudomonadati</taxon>
        <taxon>Bacteroidota</taxon>
        <taxon>Flavobacteriia</taxon>
        <taxon>Flavobacteriales</taxon>
        <taxon>Flavobacteriaceae</taxon>
        <taxon>Flaviramulus</taxon>
    </lineage>
</organism>
<evidence type="ECO:0000256" key="3">
    <source>
        <dbReference type="ARBA" id="ARBA00022452"/>
    </source>
</evidence>
<keyword evidence="3 10" id="KW-1134">Transmembrane beta strand</keyword>
<dbReference type="PANTHER" id="PTHR30069:SF29">
    <property type="entry name" value="HEMOGLOBIN AND HEMOGLOBIN-HAPTOGLOBIN-BINDING PROTEIN 1-RELATED"/>
    <property type="match status" value="1"/>
</dbReference>
<evidence type="ECO:0000256" key="2">
    <source>
        <dbReference type="ARBA" id="ARBA00022448"/>
    </source>
</evidence>
<dbReference type="InterPro" id="IPR039426">
    <property type="entry name" value="TonB-dep_rcpt-like"/>
</dbReference>
<evidence type="ECO:0000313" key="15">
    <source>
        <dbReference type="EMBL" id="SFZ94544.1"/>
    </source>
</evidence>
<keyword evidence="6 11" id="KW-0798">TonB box</keyword>
<comment type="similarity">
    <text evidence="10 11">Belongs to the TonB-dependent receptor family.</text>
</comment>
<dbReference type="GO" id="GO:0044718">
    <property type="term" value="P:siderophore transmembrane transport"/>
    <property type="evidence" value="ECO:0007669"/>
    <property type="project" value="TreeGrafter"/>
</dbReference>
<keyword evidence="5 12" id="KW-0732">Signal</keyword>
<dbReference type="InterPro" id="IPR000531">
    <property type="entry name" value="Beta-barrel_TonB"/>
</dbReference>
<name>A0A1K2IQQ9_9FLAO</name>
<keyword evidence="4 10" id="KW-0812">Transmembrane</keyword>
<keyword evidence="2 10" id="KW-0813">Transport</keyword>
<gene>
    <name evidence="15" type="ORF">SAMN05428642_104240</name>
</gene>
<evidence type="ECO:0000256" key="8">
    <source>
        <dbReference type="ARBA" id="ARBA00023170"/>
    </source>
</evidence>
<dbReference type="InterPro" id="IPR036942">
    <property type="entry name" value="Beta-barrel_TonB_sf"/>
</dbReference>
<dbReference type="SUPFAM" id="SSF49464">
    <property type="entry name" value="Carboxypeptidase regulatory domain-like"/>
    <property type="match status" value="1"/>
</dbReference>
<evidence type="ECO:0000259" key="13">
    <source>
        <dbReference type="Pfam" id="PF00593"/>
    </source>
</evidence>
<feature type="chain" id="PRO_5012182399" evidence="12">
    <location>
        <begin position="24"/>
        <end position="794"/>
    </location>
</feature>
<protein>
    <submittedName>
        <fullName evidence="15">TonB-dependent Receptor Plug Domain</fullName>
    </submittedName>
</protein>
<evidence type="ECO:0000256" key="9">
    <source>
        <dbReference type="ARBA" id="ARBA00023237"/>
    </source>
</evidence>
<dbReference type="Gene3D" id="2.60.40.1120">
    <property type="entry name" value="Carboxypeptidase-like, regulatory domain"/>
    <property type="match status" value="1"/>
</dbReference>
<dbReference type="OrthoDB" id="9803050at2"/>